<dbReference type="GO" id="GO:0005829">
    <property type="term" value="C:cytosol"/>
    <property type="evidence" value="ECO:0007669"/>
    <property type="project" value="TreeGrafter"/>
</dbReference>
<dbReference type="SUPFAM" id="SSF53187">
    <property type="entry name" value="Zn-dependent exopeptidases"/>
    <property type="match status" value="1"/>
</dbReference>
<dbReference type="Proteomes" id="UP000019402">
    <property type="component" value="Unassembled WGS sequence"/>
</dbReference>
<protein>
    <recommendedName>
        <fullName evidence="13">Cytosol non-specific dipeptidase</fullName>
        <ecNumber evidence="10">3.4.13.18</ecNumber>
    </recommendedName>
    <alternativeName>
        <fullName evidence="16">Aminoacyl-histidine dipeptidase</fullName>
    </alternativeName>
    <alternativeName>
        <fullName evidence="15">Beta-alanyl-histidine dipeptidase</fullName>
    </alternativeName>
    <alternativeName>
        <fullName evidence="14">Carnosinase</fullName>
    </alternativeName>
    <alternativeName>
        <fullName evidence="11">Peptidase D</fullName>
    </alternativeName>
    <alternativeName>
        <fullName evidence="17">Xaa-His dipeptidase</fullName>
    </alternativeName>
</protein>
<comment type="cofactor">
    <cofactor evidence="2">
        <name>Zn(2+)</name>
        <dbReference type="ChEBI" id="CHEBI:29105"/>
    </cofactor>
</comment>
<dbReference type="FunFam" id="3.40.630.10:FF:000015">
    <property type="entry name" value="Aminoacyl-histidine dipeptidase PepD"/>
    <property type="match status" value="1"/>
</dbReference>
<dbReference type="CDD" id="cd03890">
    <property type="entry name" value="M20_pepD"/>
    <property type="match status" value="1"/>
</dbReference>
<dbReference type="GO" id="GO:0070573">
    <property type="term" value="F:metallodipeptidase activity"/>
    <property type="evidence" value="ECO:0007669"/>
    <property type="project" value="TreeGrafter"/>
</dbReference>
<reference evidence="18 19" key="1">
    <citation type="journal article" date="2014" name="Genome Announc.">
        <title>Draft Genome Sequence of Cytophaga fermentans JCM 21142T, a Facultative Anaerobe Isolated from Marine Mud.</title>
        <authorList>
            <person name="Starns D."/>
            <person name="Oshima K."/>
            <person name="Suda W."/>
            <person name="Iino T."/>
            <person name="Yuki M."/>
            <person name="Inoue J."/>
            <person name="Kitamura K."/>
            <person name="Iida T."/>
            <person name="Darby A."/>
            <person name="Hattori M."/>
            <person name="Ohkuma M."/>
        </authorList>
    </citation>
    <scope>NUCLEOTIDE SEQUENCE [LARGE SCALE GENOMIC DNA]</scope>
    <source>
        <strain evidence="18 19">JCM 21142</strain>
    </source>
</reference>
<dbReference type="Gene3D" id="3.40.630.10">
    <property type="entry name" value="Zn peptidases"/>
    <property type="match status" value="2"/>
</dbReference>
<dbReference type="GO" id="GO:0006508">
    <property type="term" value="P:proteolysis"/>
    <property type="evidence" value="ECO:0007669"/>
    <property type="project" value="UniProtKB-KW"/>
</dbReference>
<evidence type="ECO:0000313" key="19">
    <source>
        <dbReference type="Proteomes" id="UP000019402"/>
    </source>
</evidence>
<dbReference type="EMBL" id="BAMD01000007">
    <property type="protein sequence ID" value="GAF02251.1"/>
    <property type="molecule type" value="Genomic_DNA"/>
</dbReference>
<keyword evidence="6" id="KW-0862">Zinc</keyword>
<evidence type="ECO:0000256" key="12">
    <source>
        <dbReference type="ARBA" id="ARBA00061423"/>
    </source>
</evidence>
<comment type="caution">
    <text evidence="18">The sequence shown here is derived from an EMBL/GenBank/DDBJ whole genome shotgun (WGS) entry which is preliminary data.</text>
</comment>
<accession>W7YCS2</accession>
<keyword evidence="3" id="KW-0645">Protease</keyword>
<dbReference type="PIRSF" id="PIRSF016599">
    <property type="entry name" value="Xaa-His_dipept"/>
    <property type="match status" value="1"/>
</dbReference>
<evidence type="ECO:0000256" key="14">
    <source>
        <dbReference type="ARBA" id="ARBA00075285"/>
    </source>
</evidence>
<dbReference type="OrthoDB" id="9773892at2"/>
<evidence type="ECO:0000256" key="6">
    <source>
        <dbReference type="ARBA" id="ARBA00022833"/>
    </source>
</evidence>
<evidence type="ECO:0000256" key="2">
    <source>
        <dbReference type="ARBA" id="ARBA00001947"/>
    </source>
</evidence>
<name>W7YCS2_9BACT</name>
<proteinExistence type="inferred from homology"/>
<dbReference type="InterPro" id="IPR001160">
    <property type="entry name" value="Peptidase_M20C"/>
</dbReference>
<comment type="similarity">
    <text evidence="12">Belongs to the peptidase M20C family.</text>
</comment>
<evidence type="ECO:0000256" key="5">
    <source>
        <dbReference type="ARBA" id="ARBA00022801"/>
    </source>
</evidence>
<comment type="cofactor">
    <cofactor evidence="1">
        <name>Co(2+)</name>
        <dbReference type="ChEBI" id="CHEBI:48828"/>
    </cofactor>
</comment>
<dbReference type="eggNOG" id="COG2195">
    <property type="taxonomic scope" value="Bacteria"/>
</dbReference>
<evidence type="ECO:0000256" key="11">
    <source>
        <dbReference type="ARBA" id="ARBA00044252"/>
    </source>
</evidence>
<comment type="catalytic activity">
    <reaction evidence="9">
        <text>Hydrolysis of dipeptides, preferentially hydrophobic dipeptides including prolyl amino acids.</text>
        <dbReference type="EC" id="3.4.13.18"/>
    </reaction>
</comment>
<keyword evidence="8" id="KW-0170">Cobalt</keyword>
<evidence type="ECO:0000256" key="8">
    <source>
        <dbReference type="ARBA" id="ARBA00023285"/>
    </source>
</evidence>
<evidence type="ECO:0000313" key="18">
    <source>
        <dbReference type="EMBL" id="GAF02251.1"/>
    </source>
</evidence>
<keyword evidence="4" id="KW-0479">Metal-binding</keyword>
<keyword evidence="7" id="KW-0482">Metalloprotease</keyword>
<dbReference type="GO" id="GO:0046872">
    <property type="term" value="F:metal ion binding"/>
    <property type="evidence" value="ECO:0007669"/>
    <property type="project" value="UniProtKB-KW"/>
</dbReference>
<sequence length="485" mass="53625">MSMLESLAPAEVWKYFGKICQIPRPSKKEEKILAYLISFAQENDLEYKQDEIGNVLIRKPATEGCENMKSVVLQSHVDMVCEKHSHVKHNFDKDPIVPRVDGDWVRASDTTLGADDGIGVAAQLALLASNSIKHGDLECLFTVDEETGLTGAFNLKDGFFDSSILLNLDSEDDGELFIGCAGGVDTVAAFDMEREAISDNYYAFRMDVSGLKGGHSGDDIHKGLGNANKILNRFLWTASRQYGLRLHAFYGGNLRNAIAREASAIAVVPTSVKEAVRVAFNIFYDELSSELEVTEPGLKMHMESCDLPENVFTQDFQTRLLNAVYACPHGVVEMSRKIEGLVETSTNLAAIKQEGEKLLVTTSQRSSVESAKEDIAAMVRSVFELAGAQVKHGEGYPGWAPNTDSEILNITRASYERLFGESPEVRAIHAGLECGLFLEKYPQLDMISFGPTIRGAHSPEERINIKTVNKFWLHLLDVLENIPEK</sequence>
<evidence type="ECO:0000256" key="16">
    <source>
        <dbReference type="ARBA" id="ARBA00077688"/>
    </source>
</evidence>
<keyword evidence="5" id="KW-0378">Hydrolase</keyword>
<organism evidence="18 19">
    <name type="scientific">Saccharicrinis fermentans DSM 9555 = JCM 21142</name>
    <dbReference type="NCBI Taxonomy" id="869213"/>
    <lineage>
        <taxon>Bacteria</taxon>
        <taxon>Pseudomonadati</taxon>
        <taxon>Bacteroidota</taxon>
        <taxon>Bacteroidia</taxon>
        <taxon>Marinilabiliales</taxon>
        <taxon>Marinilabiliaceae</taxon>
        <taxon>Saccharicrinis</taxon>
    </lineage>
</organism>
<dbReference type="AlphaFoldDB" id="W7YCS2"/>
<gene>
    <name evidence="18" type="ORF">JCM21142_3880</name>
</gene>
<evidence type="ECO:0000256" key="17">
    <source>
        <dbReference type="ARBA" id="ARBA00078074"/>
    </source>
</evidence>
<evidence type="ECO:0000256" key="15">
    <source>
        <dbReference type="ARBA" id="ARBA00076004"/>
    </source>
</evidence>
<dbReference type="InterPro" id="IPR002933">
    <property type="entry name" value="Peptidase_M20"/>
</dbReference>
<evidence type="ECO:0000256" key="9">
    <source>
        <dbReference type="ARBA" id="ARBA00036421"/>
    </source>
</evidence>
<keyword evidence="19" id="KW-1185">Reference proteome</keyword>
<evidence type="ECO:0000256" key="3">
    <source>
        <dbReference type="ARBA" id="ARBA00022670"/>
    </source>
</evidence>
<evidence type="ECO:0000256" key="1">
    <source>
        <dbReference type="ARBA" id="ARBA00001941"/>
    </source>
</evidence>
<dbReference type="STRING" id="869213.GCA_000517085_00710"/>
<dbReference type="RefSeq" id="WP_027470701.1">
    <property type="nucleotide sequence ID" value="NZ_BAMD01000007.1"/>
</dbReference>
<evidence type="ECO:0000256" key="7">
    <source>
        <dbReference type="ARBA" id="ARBA00023049"/>
    </source>
</evidence>
<dbReference type="FunFam" id="3.40.630.10:FF:000018">
    <property type="entry name" value="Aminoacyl-histidine dipeptidase PepD"/>
    <property type="match status" value="1"/>
</dbReference>
<dbReference type="EC" id="3.4.13.18" evidence="10"/>
<dbReference type="PRINTS" id="PR00934">
    <property type="entry name" value="XHISDIPTASE"/>
</dbReference>
<dbReference type="PANTHER" id="PTHR43501:SF1">
    <property type="entry name" value="CYTOSOL NON-SPECIFIC DIPEPTIDASE"/>
    <property type="match status" value="1"/>
</dbReference>
<evidence type="ECO:0000256" key="4">
    <source>
        <dbReference type="ARBA" id="ARBA00022723"/>
    </source>
</evidence>
<evidence type="ECO:0000256" key="13">
    <source>
        <dbReference type="ARBA" id="ARBA00071271"/>
    </source>
</evidence>
<dbReference type="Pfam" id="PF01546">
    <property type="entry name" value="Peptidase_M20"/>
    <property type="match status" value="1"/>
</dbReference>
<dbReference type="PANTHER" id="PTHR43501">
    <property type="entry name" value="CYTOSOL NON-SPECIFIC DIPEPTIDASE"/>
    <property type="match status" value="1"/>
</dbReference>
<dbReference type="NCBIfam" id="TIGR01893">
    <property type="entry name" value="aa-his-dipept"/>
    <property type="match status" value="1"/>
</dbReference>
<evidence type="ECO:0000256" key="10">
    <source>
        <dbReference type="ARBA" id="ARBA00038976"/>
    </source>
</evidence>